<accession>A0A7Y0ATZ8</accession>
<dbReference type="EMBL" id="JABBGK010000001">
    <property type="protein sequence ID" value="NML73434.1"/>
    <property type="molecule type" value="Genomic_DNA"/>
</dbReference>
<dbReference type="Gene3D" id="3.20.20.60">
    <property type="entry name" value="Phosphoenolpyruvate-binding domains"/>
    <property type="match status" value="1"/>
</dbReference>
<dbReference type="InterPro" id="IPR040442">
    <property type="entry name" value="Pyrv_kinase-like_dom_sf"/>
</dbReference>
<gene>
    <name evidence="1" type="ORF">HHL25_04755</name>
</gene>
<comment type="caution">
    <text evidence="1">The sequence shown here is derived from an EMBL/GenBank/DDBJ whole genome shotgun (WGS) entry which is preliminary data.</text>
</comment>
<name>A0A7Y0ATZ8_9HYPH</name>
<organism evidence="1 2">
    <name type="scientific">Rhizobium terricola</name>
    <dbReference type="NCBI Taxonomy" id="2728849"/>
    <lineage>
        <taxon>Bacteria</taxon>
        <taxon>Pseudomonadati</taxon>
        <taxon>Pseudomonadota</taxon>
        <taxon>Alphaproteobacteria</taxon>
        <taxon>Hyphomicrobiales</taxon>
        <taxon>Rhizobiaceae</taxon>
        <taxon>Rhizobium/Agrobacterium group</taxon>
        <taxon>Rhizobium</taxon>
    </lineage>
</organism>
<evidence type="ECO:0000313" key="2">
    <source>
        <dbReference type="Proteomes" id="UP000541470"/>
    </source>
</evidence>
<dbReference type="AlphaFoldDB" id="A0A7Y0ATZ8"/>
<reference evidence="1 2" key="1">
    <citation type="submission" date="2020-04" db="EMBL/GenBank/DDBJ databases">
        <title>Rhizobium sp. S-51 isolated from soil.</title>
        <authorList>
            <person name="Dahal R.H."/>
        </authorList>
    </citation>
    <scope>NUCLEOTIDE SEQUENCE [LARGE SCALE GENOMIC DNA]</scope>
    <source>
        <strain evidence="1 2">S-51</strain>
    </source>
</reference>
<proteinExistence type="predicted"/>
<evidence type="ECO:0000313" key="1">
    <source>
        <dbReference type="EMBL" id="NML73434.1"/>
    </source>
</evidence>
<dbReference type="Proteomes" id="UP000541470">
    <property type="component" value="Unassembled WGS sequence"/>
</dbReference>
<dbReference type="RefSeq" id="WP_169587763.1">
    <property type="nucleotide sequence ID" value="NZ_JABBGK010000001.1"/>
</dbReference>
<sequence>MVMRPRFHASGKTFKNWFTIFINRGIRPLLRQPAPTLSGREIRAILLIEDTAATLPAAEGHQAVAIPVGDDVDSFRRAAERLADLRRQSPDTAGLILLTATLDYEALDACLPVAIGARPAGVIVTDLSNGSELQRIDVALSVAEAVAGVEPGTTAIIGICGDNAAGLLASSSFEGKSRRLVALGRNAASLAQSLFADRSHESLSAGLTALAGAAAGVPIIDWLDPSLFGDDLHEACNKARVNGFSALLTSNPDHLRSIADAYS</sequence>
<keyword evidence="2" id="KW-1185">Reference proteome</keyword>
<protein>
    <submittedName>
        <fullName evidence="1">Uncharacterized protein</fullName>
    </submittedName>
</protein>